<gene>
    <name evidence="1" type="ORF">MM415B03062_0001</name>
</gene>
<dbReference type="EMBL" id="MT142676">
    <property type="protein sequence ID" value="QJA87011.1"/>
    <property type="molecule type" value="Genomic_DNA"/>
</dbReference>
<reference evidence="1" key="1">
    <citation type="submission" date="2020-03" db="EMBL/GenBank/DDBJ databases">
        <title>The deep terrestrial virosphere.</title>
        <authorList>
            <person name="Holmfeldt K."/>
            <person name="Nilsson E."/>
            <person name="Simone D."/>
            <person name="Lopez-Fernandez M."/>
            <person name="Wu X."/>
            <person name="de Brujin I."/>
            <person name="Lundin D."/>
            <person name="Andersson A."/>
            <person name="Bertilsson S."/>
            <person name="Dopson M."/>
        </authorList>
    </citation>
    <scope>NUCLEOTIDE SEQUENCE</scope>
    <source>
        <strain evidence="1">MM415B03062</strain>
    </source>
</reference>
<sequence length="119" mass="13244">MLVITGSISQASYRLDELLLCVLAELSLAELSELSLTELSLDNVELLLSLCVDKDEPVELLEVFPSLSELKELLELNSTELLELSELSEEGVLIEELLELFELALDVELLDIVLSEELL</sequence>
<protein>
    <submittedName>
        <fullName evidence="1">Uncharacterized protein</fullName>
    </submittedName>
</protein>
<proteinExistence type="predicted"/>
<organism evidence="1">
    <name type="scientific">viral metagenome</name>
    <dbReference type="NCBI Taxonomy" id="1070528"/>
    <lineage>
        <taxon>unclassified sequences</taxon>
        <taxon>metagenomes</taxon>
        <taxon>organismal metagenomes</taxon>
    </lineage>
</organism>
<name>A0A6M3KZT4_9ZZZZ</name>
<evidence type="ECO:0000313" key="1">
    <source>
        <dbReference type="EMBL" id="QJA87011.1"/>
    </source>
</evidence>
<dbReference type="AlphaFoldDB" id="A0A6M3KZT4"/>
<accession>A0A6M3KZT4</accession>